<gene>
    <name evidence="2" type="ORF">CEURO_LOCUS1749</name>
</gene>
<comment type="caution">
    <text evidence="2">The sequence shown here is derived from an EMBL/GenBank/DDBJ whole genome shotgun (WGS) entry which is preliminary data.</text>
</comment>
<dbReference type="Pfam" id="PF04525">
    <property type="entry name" value="LOR"/>
    <property type="match status" value="1"/>
</dbReference>
<protein>
    <submittedName>
        <fullName evidence="2">Uncharacterized protein</fullName>
    </submittedName>
</protein>
<dbReference type="InterPro" id="IPR025659">
    <property type="entry name" value="Tubby-like_C"/>
</dbReference>
<dbReference type="EMBL" id="CAMAPE010000004">
    <property type="protein sequence ID" value="CAH9061505.1"/>
    <property type="molecule type" value="Genomic_DNA"/>
</dbReference>
<dbReference type="Gene3D" id="2.40.160.200">
    <property type="entry name" value="LURP1-related"/>
    <property type="match status" value="1"/>
</dbReference>
<evidence type="ECO:0000313" key="2">
    <source>
        <dbReference type="EMBL" id="CAH9061505.1"/>
    </source>
</evidence>
<accession>A0A9P1DYT9</accession>
<dbReference type="OrthoDB" id="97518at2759"/>
<reference evidence="2" key="1">
    <citation type="submission" date="2022-07" db="EMBL/GenBank/DDBJ databases">
        <authorList>
            <person name="Macas J."/>
            <person name="Novak P."/>
            <person name="Neumann P."/>
        </authorList>
    </citation>
    <scope>NUCLEOTIDE SEQUENCE</scope>
</reference>
<dbReference type="InterPro" id="IPR007612">
    <property type="entry name" value="LOR"/>
</dbReference>
<dbReference type="PANTHER" id="PTHR31087:SF58">
    <property type="entry name" value="OS07G0230700 PROTEIN"/>
    <property type="match status" value="1"/>
</dbReference>
<evidence type="ECO:0000313" key="3">
    <source>
        <dbReference type="Proteomes" id="UP001152484"/>
    </source>
</evidence>
<dbReference type="InterPro" id="IPR038595">
    <property type="entry name" value="LOR_sf"/>
</dbReference>
<comment type="similarity">
    <text evidence="1">Belongs to the LOR family.</text>
</comment>
<dbReference type="SUPFAM" id="SSF54518">
    <property type="entry name" value="Tubby C-terminal domain-like"/>
    <property type="match status" value="1"/>
</dbReference>
<dbReference type="Proteomes" id="UP001152484">
    <property type="component" value="Unassembled WGS sequence"/>
</dbReference>
<proteinExistence type="inferred from homology"/>
<dbReference type="AlphaFoldDB" id="A0A9P1DYT9"/>
<sequence>MMAGSSTLYPPQPTTTAPVISPHFVVPYPVDLAVVRKVMTLQEGKFEVLDVNGNVMFKIKSKLLSLRDRRILLDTADNPIATFQQKILTAHRRWEAFRGESTDSKDLLFSVKKSSLLQLKTKLDVFLAANTKEEVCDFYVEGSWLAKSCVVHARGGDGSSTIVAQMHKKHTAGSILAGKDNFGVTVYPNVDYAFIVSLVVILEEINRDRSGED</sequence>
<keyword evidence="3" id="KW-1185">Reference proteome</keyword>
<organism evidence="2 3">
    <name type="scientific">Cuscuta europaea</name>
    <name type="common">European dodder</name>
    <dbReference type="NCBI Taxonomy" id="41803"/>
    <lineage>
        <taxon>Eukaryota</taxon>
        <taxon>Viridiplantae</taxon>
        <taxon>Streptophyta</taxon>
        <taxon>Embryophyta</taxon>
        <taxon>Tracheophyta</taxon>
        <taxon>Spermatophyta</taxon>
        <taxon>Magnoliopsida</taxon>
        <taxon>eudicotyledons</taxon>
        <taxon>Gunneridae</taxon>
        <taxon>Pentapetalae</taxon>
        <taxon>asterids</taxon>
        <taxon>lamiids</taxon>
        <taxon>Solanales</taxon>
        <taxon>Convolvulaceae</taxon>
        <taxon>Cuscuteae</taxon>
        <taxon>Cuscuta</taxon>
        <taxon>Cuscuta subgen. Cuscuta</taxon>
    </lineage>
</organism>
<dbReference type="PANTHER" id="PTHR31087">
    <property type="match status" value="1"/>
</dbReference>
<name>A0A9P1DYT9_CUSEU</name>
<evidence type="ECO:0000256" key="1">
    <source>
        <dbReference type="ARBA" id="ARBA00005437"/>
    </source>
</evidence>